<dbReference type="KEGG" id="ksk:KSE_22800"/>
<dbReference type="HOGENOM" id="CLU_131550_1_0_11"/>
<feature type="domain" description="DUF397" evidence="1">
    <location>
        <begin position="16"/>
        <end position="70"/>
    </location>
</feature>
<evidence type="ECO:0000259" key="1">
    <source>
        <dbReference type="Pfam" id="PF04149"/>
    </source>
</evidence>
<protein>
    <recommendedName>
        <fullName evidence="1">DUF397 domain-containing protein</fullName>
    </recommendedName>
</protein>
<dbReference type="Proteomes" id="UP000007076">
    <property type="component" value="Chromosome"/>
</dbReference>
<dbReference type="AlphaFoldDB" id="E4NA69"/>
<sequence>MEIFNGMAADGIEAAAPWQKAQLSVGTGSCVEFRALDDGETVAVRNSRFPGGPALLFTRSEVEAMLDGARNGEFDHLAR</sequence>
<keyword evidence="3" id="KW-1185">Reference proteome</keyword>
<dbReference type="RefSeq" id="WP_014135416.1">
    <property type="nucleotide sequence ID" value="NC_016109.1"/>
</dbReference>
<dbReference type="eggNOG" id="ENOG503239V">
    <property type="taxonomic scope" value="Bacteria"/>
</dbReference>
<dbReference type="Pfam" id="PF04149">
    <property type="entry name" value="DUF397"/>
    <property type="match status" value="1"/>
</dbReference>
<dbReference type="InterPro" id="IPR007278">
    <property type="entry name" value="DUF397"/>
</dbReference>
<reference evidence="2 3" key="1">
    <citation type="journal article" date="2010" name="DNA Res.">
        <title>Genome sequence of Kitasatospora setae NBRC 14216T: an evolutionary snapshot of the family Streptomycetaceae.</title>
        <authorList>
            <person name="Ichikawa N."/>
            <person name="Oguchi A."/>
            <person name="Ikeda H."/>
            <person name="Ishikawa J."/>
            <person name="Kitani S."/>
            <person name="Watanabe Y."/>
            <person name="Nakamura S."/>
            <person name="Katano Y."/>
            <person name="Kishi E."/>
            <person name="Sasagawa M."/>
            <person name="Ankai A."/>
            <person name="Fukui S."/>
            <person name="Hashimoto Y."/>
            <person name="Kamata S."/>
            <person name="Otoguro M."/>
            <person name="Tanikawa S."/>
            <person name="Nihira T."/>
            <person name="Horinouchi S."/>
            <person name="Ohnishi Y."/>
            <person name="Hayakawa M."/>
            <person name="Kuzuyama T."/>
            <person name="Arisawa A."/>
            <person name="Nomoto F."/>
            <person name="Miura H."/>
            <person name="Takahashi Y."/>
            <person name="Fujita N."/>
        </authorList>
    </citation>
    <scope>NUCLEOTIDE SEQUENCE [LARGE SCALE GENOMIC DNA]</scope>
    <source>
        <strain evidence="3">ATCC 33774 / DSM 43861 / JCM 3304 / KCC A-0304 / NBRC 14216 / KM-6054</strain>
    </source>
</reference>
<name>E4NA69_KITSK</name>
<organism evidence="2 3">
    <name type="scientific">Kitasatospora setae (strain ATCC 33774 / DSM 43861 / JCM 3304 / KCC A-0304 / NBRC 14216 / KM-6054)</name>
    <name type="common">Streptomyces setae</name>
    <dbReference type="NCBI Taxonomy" id="452652"/>
    <lineage>
        <taxon>Bacteria</taxon>
        <taxon>Bacillati</taxon>
        <taxon>Actinomycetota</taxon>
        <taxon>Actinomycetes</taxon>
        <taxon>Kitasatosporales</taxon>
        <taxon>Streptomycetaceae</taxon>
        <taxon>Kitasatospora</taxon>
    </lineage>
</organism>
<dbReference type="PATRIC" id="fig|452652.3.peg.2293"/>
<evidence type="ECO:0000313" key="2">
    <source>
        <dbReference type="EMBL" id="BAJ28100.1"/>
    </source>
</evidence>
<accession>E4NA69</accession>
<proteinExistence type="predicted"/>
<evidence type="ECO:0000313" key="3">
    <source>
        <dbReference type="Proteomes" id="UP000007076"/>
    </source>
</evidence>
<dbReference type="STRING" id="452652.KSE_22800"/>
<gene>
    <name evidence="2" type="ordered locus">KSE_22800</name>
</gene>
<dbReference type="EMBL" id="AP010968">
    <property type="protein sequence ID" value="BAJ28100.1"/>
    <property type="molecule type" value="Genomic_DNA"/>
</dbReference>